<evidence type="ECO:0000256" key="5">
    <source>
        <dbReference type="ARBA" id="ARBA00022989"/>
    </source>
</evidence>
<evidence type="ECO:0000256" key="3">
    <source>
        <dbReference type="ARBA" id="ARBA00022475"/>
    </source>
</evidence>
<evidence type="ECO:0000256" key="7">
    <source>
        <dbReference type="ARBA" id="ARBA00029829"/>
    </source>
</evidence>
<dbReference type="Gene3D" id="1.10.10.1320">
    <property type="entry name" value="Anti-sigma factor, zinc-finger domain"/>
    <property type="match status" value="1"/>
</dbReference>
<dbReference type="AlphaFoldDB" id="A0A0F9UGP2"/>
<dbReference type="GO" id="GO:0006417">
    <property type="term" value="P:regulation of translation"/>
    <property type="evidence" value="ECO:0007669"/>
    <property type="project" value="TreeGrafter"/>
</dbReference>
<dbReference type="PANTHER" id="PTHR37461">
    <property type="entry name" value="ANTI-SIGMA-K FACTOR RSKA"/>
    <property type="match status" value="1"/>
</dbReference>
<dbReference type="InterPro" id="IPR018764">
    <property type="entry name" value="RskA_C"/>
</dbReference>
<keyword evidence="3" id="KW-1003">Cell membrane</keyword>
<dbReference type="Pfam" id="PF10099">
    <property type="entry name" value="RskA_C"/>
    <property type="match status" value="1"/>
</dbReference>
<dbReference type="InterPro" id="IPR051474">
    <property type="entry name" value="Anti-sigma-K/W_factor"/>
</dbReference>
<keyword evidence="5" id="KW-1133">Transmembrane helix</keyword>
<proteinExistence type="predicted"/>
<evidence type="ECO:0000313" key="10">
    <source>
        <dbReference type="EMBL" id="KKN52763.1"/>
    </source>
</evidence>
<protein>
    <recommendedName>
        <fullName evidence="8">Regulator of SigK</fullName>
    </recommendedName>
    <alternativeName>
        <fullName evidence="7">Sigma-K anti-sigma factor RskA</fullName>
    </alternativeName>
</protein>
<comment type="caution">
    <text evidence="10">The sequence shown here is derived from an EMBL/GenBank/DDBJ whole genome shotgun (WGS) entry which is preliminary data.</text>
</comment>
<evidence type="ECO:0000256" key="8">
    <source>
        <dbReference type="ARBA" id="ARBA00030803"/>
    </source>
</evidence>
<organism evidence="10">
    <name type="scientific">marine sediment metagenome</name>
    <dbReference type="NCBI Taxonomy" id="412755"/>
    <lineage>
        <taxon>unclassified sequences</taxon>
        <taxon>metagenomes</taxon>
        <taxon>ecological metagenomes</taxon>
    </lineage>
</organism>
<evidence type="ECO:0000256" key="1">
    <source>
        <dbReference type="ARBA" id="ARBA00004167"/>
    </source>
</evidence>
<comment type="subcellular location">
    <subcellularLocation>
        <location evidence="2">Cell membrane</location>
    </subcellularLocation>
    <subcellularLocation>
        <location evidence="1">Membrane</location>
        <topology evidence="1">Single-pass membrane protein</topology>
    </subcellularLocation>
</comment>
<keyword evidence="6" id="KW-0472">Membrane</keyword>
<evidence type="ECO:0000256" key="4">
    <source>
        <dbReference type="ARBA" id="ARBA00022692"/>
    </source>
</evidence>
<dbReference type="EMBL" id="LAZR01001005">
    <property type="protein sequence ID" value="KKN52763.1"/>
    <property type="molecule type" value="Genomic_DNA"/>
</dbReference>
<accession>A0A0F9UGP2</accession>
<gene>
    <name evidence="10" type="ORF">LCGC14_0609270</name>
</gene>
<evidence type="ECO:0000259" key="9">
    <source>
        <dbReference type="Pfam" id="PF10099"/>
    </source>
</evidence>
<feature type="domain" description="Anti-sigma K factor RskA C-terminal" evidence="9">
    <location>
        <begin position="109"/>
        <end position="233"/>
    </location>
</feature>
<dbReference type="PANTHER" id="PTHR37461:SF1">
    <property type="entry name" value="ANTI-SIGMA-K FACTOR RSKA"/>
    <property type="match status" value="1"/>
</dbReference>
<keyword evidence="4" id="KW-0812">Transmembrane</keyword>
<reference evidence="10" key="1">
    <citation type="journal article" date="2015" name="Nature">
        <title>Complex archaea that bridge the gap between prokaryotes and eukaryotes.</title>
        <authorList>
            <person name="Spang A."/>
            <person name="Saw J.H."/>
            <person name="Jorgensen S.L."/>
            <person name="Zaremba-Niedzwiedzka K."/>
            <person name="Martijn J."/>
            <person name="Lind A.E."/>
            <person name="van Eijk R."/>
            <person name="Schleper C."/>
            <person name="Guy L."/>
            <person name="Ettema T.J."/>
        </authorList>
    </citation>
    <scope>NUCLEOTIDE SEQUENCE</scope>
</reference>
<dbReference type="InterPro" id="IPR041916">
    <property type="entry name" value="Anti_sigma_zinc_sf"/>
</dbReference>
<sequence length="242" mass="26027">MNNTMNIDEGDDLRLAEYVLGVLDADERAAVEQRVESDPMYAQHLAEWQERLAPMLAEISDVVPPEFIWARIREEIQLRSAPTQAPQAAQQPGTLWSSLLLWRWLTASSLAATLVLSALLWNNLAQEPVADSLIAVSLHLENGQTAFTVALDANRETMIVIPVADVDLNGRVAQLWLIAGNAQPLSLGLLSDARPTAVRVPADMRALAEAANVFAISLEPAGGSPTGLPTGPVVAQGALTEI</sequence>
<evidence type="ECO:0000256" key="6">
    <source>
        <dbReference type="ARBA" id="ARBA00023136"/>
    </source>
</evidence>
<dbReference type="GO" id="GO:0005886">
    <property type="term" value="C:plasma membrane"/>
    <property type="evidence" value="ECO:0007669"/>
    <property type="project" value="UniProtKB-SubCell"/>
</dbReference>
<name>A0A0F9UGP2_9ZZZZ</name>
<evidence type="ECO:0000256" key="2">
    <source>
        <dbReference type="ARBA" id="ARBA00004236"/>
    </source>
</evidence>
<dbReference type="GO" id="GO:0016989">
    <property type="term" value="F:sigma factor antagonist activity"/>
    <property type="evidence" value="ECO:0007669"/>
    <property type="project" value="TreeGrafter"/>
</dbReference>